<proteinExistence type="predicted"/>
<keyword evidence="3 7" id="KW-0812">Transmembrane</keyword>
<sequence>MSSDAAQEPDAAQELEASQEQGPPRGSAFATGRALGLTGLCLGTALIIMEANVVNVAMPAIRTDLRAGSAGALWIIDAYTLVFAALLLSAGRLGDRIGARRAYVAGLGLFTAASIVCSLAPATGPLTLGRACQGLGAALLAPAPLTLITHTFTTPAERTRAVATWVSVGGAGFMIGPFVGGLLVDTIGWRSVFLLNVPVAAGAGWLVIRNVSEVPLRRVSFDIGGQVIVVGGLAATVWALVESSAAGWHDPAVLTALIGGCAALVVFIATQLRWSRRGREVLLPRAVIAARPVLAGLLGGATYNFTLYGMLIVYTLGFQQSRGYSAFQTGMAFLPLTVAATLTAIFLGARFITAFGPRAGLATGMILSATGLAFLAIASAPYPLVAVGFCVFSAGMGLSAPAQTLTVMTFAPDQHKNMGSSALNTARQTGGVIGVALLGAIATAHPATGTPITMGIAIGACVITAATALRFIPPEIPGSRTRRAGRPHPERILRDRRKCDK</sequence>
<feature type="region of interest" description="Disordered" evidence="6">
    <location>
        <begin position="476"/>
        <end position="501"/>
    </location>
</feature>
<feature type="transmembrane region" description="Helical" evidence="7">
    <location>
        <begin position="253"/>
        <end position="272"/>
    </location>
</feature>
<feature type="transmembrane region" description="Helical" evidence="7">
    <location>
        <begin position="293"/>
        <end position="314"/>
    </location>
</feature>
<comment type="subcellular location">
    <subcellularLocation>
        <location evidence="1">Cell membrane</location>
        <topology evidence="1">Multi-pass membrane protein</topology>
    </subcellularLocation>
</comment>
<feature type="compositionally biased region" description="Basic and acidic residues" evidence="6">
    <location>
        <begin position="487"/>
        <end position="501"/>
    </location>
</feature>
<feature type="transmembrane region" description="Helical" evidence="7">
    <location>
        <begin position="189"/>
        <end position="208"/>
    </location>
</feature>
<dbReference type="EMBL" id="VSRQ01000003">
    <property type="protein sequence ID" value="TYK49447.1"/>
    <property type="molecule type" value="Genomic_DNA"/>
</dbReference>
<evidence type="ECO:0000256" key="3">
    <source>
        <dbReference type="ARBA" id="ARBA00022692"/>
    </source>
</evidence>
<dbReference type="PANTHER" id="PTHR42718">
    <property type="entry name" value="MAJOR FACILITATOR SUPERFAMILY MULTIDRUG TRANSPORTER MFSC"/>
    <property type="match status" value="1"/>
</dbReference>
<feature type="transmembrane region" description="Helical" evidence="7">
    <location>
        <begin position="128"/>
        <end position="149"/>
    </location>
</feature>
<feature type="transmembrane region" description="Helical" evidence="7">
    <location>
        <begin position="326"/>
        <end position="347"/>
    </location>
</feature>
<accession>A0A5D3FKS4</accession>
<organism evidence="9 10">
    <name type="scientific">Actinomadura decatromicini</name>
    <dbReference type="NCBI Taxonomy" id="2604572"/>
    <lineage>
        <taxon>Bacteria</taxon>
        <taxon>Bacillati</taxon>
        <taxon>Actinomycetota</taxon>
        <taxon>Actinomycetes</taxon>
        <taxon>Streptosporangiales</taxon>
        <taxon>Thermomonosporaceae</taxon>
        <taxon>Actinomadura</taxon>
    </lineage>
</organism>
<evidence type="ECO:0000256" key="6">
    <source>
        <dbReference type="SAM" id="MobiDB-lite"/>
    </source>
</evidence>
<feature type="transmembrane region" description="Helical" evidence="7">
    <location>
        <begin position="70"/>
        <end position="90"/>
    </location>
</feature>
<dbReference type="InterPro" id="IPR020846">
    <property type="entry name" value="MFS_dom"/>
</dbReference>
<evidence type="ECO:0000313" key="9">
    <source>
        <dbReference type="EMBL" id="TYK49447.1"/>
    </source>
</evidence>
<evidence type="ECO:0000256" key="5">
    <source>
        <dbReference type="ARBA" id="ARBA00023136"/>
    </source>
</evidence>
<evidence type="ECO:0000259" key="8">
    <source>
        <dbReference type="PROSITE" id="PS50850"/>
    </source>
</evidence>
<feature type="transmembrane region" description="Helical" evidence="7">
    <location>
        <begin position="34"/>
        <end position="58"/>
    </location>
</feature>
<evidence type="ECO:0000256" key="4">
    <source>
        <dbReference type="ARBA" id="ARBA00022989"/>
    </source>
</evidence>
<evidence type="ECO:0000256" key="2">
    <source>
        <dbReference type="ARBA" id="ARBA00022448"/>
    </source>
</evidence>
<feature type="transmembrane region" description="Helical" evidence="7">
    <location>
        <begin position="359"/>
        <end position="378"/>
    </location>
</feature>
<evidence type="ECO:0000256" key="1">
    <source>
        <dbReference type="ARBA" id="ARBA00004651"/>
    </source>
</evidence>
<dbReference type="SUPFAM" id="SSF103473">
    <property type="entry name" value="MFS general substrate transporter"/>
    <property type="match status" value="1"/>
</dbReference>
<keyword evidence="5 7" id="KW-0472">Membrane</keyword>
<dbReference type="PANTHER" id="PTHR42718:SF9">
    <property type="entry name" value="MAJOR FACILITATOR SUPERFAMILY MULTIDRUG TRANSPORTER MFSC"/>
    <property type="match status" value="1"/>
</dbReference>
<dbReference type="AlphaFoldDB" id="A0A5D3FKS4"/>
<dbReference type="GO" id="GO:0005886">
    <property type="term" value="C:plasma membrane"/>
    <property type="evidence" value="ECO:0007669"/>
    <property type="project" value="UniProtKB-SubCell"/>
</dbReference>
<evidence type="ECO:0000256" key="7">
    <source>
        <dbReference type="SAM" id="Phobius"/>
    </source>
</evidence>
<name>A0A5D3FKS4_9ACTN</name>
<feature type="transmembrane region" description="Helical" evidence="7">
    <location>
        <begin position="102"/>
        <end position="122"/>
    </location>
</feature>
<dbReference type="Proteomes" id="UP000323505">
    <property type="component" value="Unassembled WGS sequence"/>
</dbReference>
<dbReference type="InterPro" id="IPR011701">
    <property type="entry name" value="MFS"/>
</dbReference>
<evidence type="ECO:0000313" key="10">
    <source>
        <dbReference type="Proteomes" id="UP000323505"/>
    </source>
</evidence>
<feature type="transmembrane region" description="Helical" evidence="7">
    <location>
        <begin position="220"/>
        <end position="241"/>
    </location>
</feature>
<feature type="transmembrane region" description="Helical" evidence="7">
    <location>
        <begin position="384"/>
        <end position="408"/>
    </location>
</feature>
<dbReference type="GO" id="GO:0022857">
    <property type="term" value="F:transmembrane transporter activity"/>
    <property type="evidence" value="ECO:0007669"/>
    <property type="project" value="InterPro"/>
</dbReference>
<keyword evidence="10" id="KW-1185">Reference proteome</keyword>
<feature type="transmembrane region" description="Helical" evidence="7">
    <location>
        <begin position="429"/>
        <end position="446"/>
    </location>
</feature>
<dbReference type="PROSITE" id="PS50850">
    <property type="entry name" value="MFS"/>
    <property type="match status" value="1"/>
</dbReference>
<keyword evidence="2" id="KW-0813">Transport</keyword>
<keyword evidence="4 7" id="KW-1133">Transmembrane helix</keyword>
<feature type="transmembrane region" description="Helical" evidence="7">
    <location>
        <begin position="161"/>
        <end position="183"/>
    </location>
</feature>
<dbReference type="Gene3D" id="1.20.1250.20">
    <property type="entry name" value="MFS general substrate transporter like domains"/>
    <property type="match status" value="1"/>
</dbReference>
<dbReference type="CDD" id="cd17321">
    <property type="entry name" value="MFS_MMR_MDR_like"/>
    <property type="match status" value="1"/>
</dbReference>
<reference evidence="9 10" key="1">
    <citation type="submission" date="2019-08" db="EMBL/GenBank/DDBJ databases">
        <title>Actinomadura sp. nov. CYP1-5 isolated from mountain soil.</title>
        <authorList>
            <person name="Songsumanus A."/>
            <person name="Kuncharoen N."/>
            <person name="Kudo T."/>
            <person name="Yuki M."/>
            <person name="Igarashi Y."/>
            <person name="Tanasupawat S."/>
        </authorList>
    </citation>
    <scope>NUCLEOTIDE SEQUENCE [LARGE SCALE GENOMIC DNA]</scope>
    <source>
        <strain evidence="9 10">CYP1-5</strain>
    </source>
</reference>
<dbReference type="Gene3D" id="1.20.1720.10">
    <property type="entry name" value="Multidrug resistance protein D"/>
    <property type="match status" value="1"/>
</dbReference>
<gene>
    <name evidence="9" type="ORF">FXF68_16990</name>
</gene>
<protein>
    <submittedName>
        <fullName evidence="9">MFS transporter</fullName>
    </submittedName>
</protein>
<feature type="region of interest" description="Disordered" evidence="6">
    <location>
        <begin position="1"/>
        <end position="27"/>
    </location>
</feature>
<dbReference type="Pfam" id="PF07690">
    <property type="entry name" value="MFS_1"/>
    <property type="match status" value="1"/>
</dbReference>
<feature type="transmembrane region" description="Helical" evidence="7">
    <location>
        <begin position="452"/>
        <end position="472"/>
    </location>
</feature>
<dbReference type="InterPro" id="IPR036259">
    <property type="entry name" value="MFS_trans_sf"/>
</dbReference>
<feature type="domain" description="Major facilitator superfamily (MFS) profile" evidence="8">
    <location>
        <begin position="36"/>
        <end position="477"/>
    </location>
</feature>
<comment type="caution">
    <text evidence="9">The sequence shown here is derived from an EMBL/GenBank/DDBJ whole genome shotgun (WGS) entry which is preliminary data.</text>
</comment>